<evidence type="ECO:0000313" key="2">
    <source>
        <dbReference type="Proteomes" id="UP001552299"/>
    </source>
</evidence>
<proteinExistence type="predicted"/>
<protein>
    <submittedName>
        <fullName evidence="1">Uncharacterized protein</fullName>
    </submittedName>
</protein>
<comment type="caution">
    <text evidence="1">The sequence shown here is derived from an EMBL/GenBank/DDBJ whole genome shotgun (WGS) entry which is preliminary data.</text>
</comment>
<keyword evidence="2" id="KW-1185">Reference proteome</keyword>
<organism evidence="1 2">
    <name type="scientific">Dendrobium thyrsiflorum</name>
    <name type="common">Pinecone-like raceme dendrobium</name>
    <name type="synonym">Orchid</name>
    <dbReference type="NCBI Taxonomy" id="117978"/>
    <lineage>
        <taxon>Eukaryota</taxon>
        <taxon>Viridiplantae</taxon>
        <taxon>Streptophyta</taxon>
        <taxon>Embryophyta</taxon>
        <taxon>Tracheophyta</taxon>
        <taxon>Spermatophyta</taxon>
        <taxon>Magnoliopsida</taxon>
        <taxon>Liliopsida</taxon>
        <taxon>Asparagales</taxon>
        <taxon>Orchidaceae</taxon>
        <taxon>Epidendroideae</taxon>
        <taxon>Malaxideae</taxon>
        <taxon>Dendrobiinae</taxon>
        <taxon>Dendrobium</taxon>
    </lineage>
</organism>
<dbReference type="Proteomes" id="UP001552299">
    <property type="component" value="Unassembled WGS sequence"/>
</dbReference>
<dbReference type="AlphaFoldDB" id="A0ABD0VCC9"/>
<gene>
    <name evidence="1" type="ORF">M5K25_006907</name>
</gene>
<evidence type="ECO:0000313" key="1">
    <source>
        <dbReference type="EMBL" id="KAL0922879.1"/>
    </source>
</evidence>
<accession>A0ABD0VCC9</accession>
<reference evidence="1 2" key="1">
    <citation type="journal article" date="2024" name="Plant Biotechnol. J.">
        <title>Dendrobium thyrsiflorum genome and its molecular insights into genes involved in important horticultural traits.</title>
        <authorList>
            <person name="Chen B."/>
            <person name="Wang J.Y."/>
            <person name="Zheng P.J."/>
            <person name="Li K.L."/>
            <person name="Liang Y.M."/>
            <person name="Chen X.F."/>
            <person name="Zhang C."/>
            <person name="Zhao X."/>
            <person name="He X."/>
            <person name="Zhang G.Q."/>
            <person name="Liu Z.J."/>
            <person name="Xu Q."/>
        </authorList>
    </citation>
    <scope>NUCLEOTIDE SEQUENCE [LARGE SCALE GENOMIC DNA]</scope>
    <source>
        <strain evidence="1">GZMU011</strain>
    </source>
</reference>
<name>A0ABD0VCC9_DENTH</name>
<sequence>MDSSIDIPSLNMTKVDSSGLQEWKGLSISGQYVSKNYVVSAIFPIDNLFIFSKEDVSSASQNWGLALIGYSLVSKDLKDFKDFKVLDALQVSRVIDTLEVYSLGLNNDIPNLNSSIENFAFVSITVGILGSVFVSVSARVLANYSIVLVDPNLVSSSRNFILQMNLHNPFQVLQTIEMSSTKQVKDVSLKDLKKKDSLTEKVTYYITIKLPQTSGILSRAKNARKATYLCMEF</sequence>
<dbReference type="EMBL" id="JANQDX010000006">
    <property type="protein sequence ID" value="KAL0922879.1"/>
    <property type="molecule type" value="Genomic_DNA"/>
</dbReference>